<sequence>MVKSYRSVCCWPGEVHAHMLPVMGLGTRLTSDGQPRSPQPTTRERTTRRRAERGKARGVDELPTLTECHATGSSLVCPSDNPRAISRIAPYRWFVRAMVFHFWGDSSLFLG</sequence>
<evidence type="ECO:0000313" key="2">
    <source>
        <dbReference type="EMBL" id="GIY20083.1"/>
    </source>
</evidence>
<dbReference type="AlphaFoldDB" id="A0AAV4RDQ1"/>
<proteinExistence type="predicted"/>
<comment type="caution">
    <text evidence="2">The sequence shown here is derived from an EMBL/GenBank/DDBJ whole genome shotgun (WGS) entry which is preliminary data.</text>
</comment>
<evidence type="ECO:0000313" key="3">
    <source>
        <dbReference type="Proteomes" id="UP001054837"/>
    </source>
</evidence>
<protein>
    <submittedName>
        <fullName evidence="2">Uncharacterized protein</fullName>
    </submittedName>
</protein>
<evidence type="ECO:0000256" key="1">
    <source>
        <dbReference type="SAM" id="MobiDB-lite"/>
    </source>
</evidence>
<keyword evidence="3" id="KW-1185">Reference proteome</keyword>
<name>A0AAV4RDQ1_9ARAC</name>
<organism evidence="2 3">
    <name type="scientific">Caerostris darwini</name>
    <dbReference type="NCBI Taxonomy" id="1538125"/>
    <lineage>
        <taxon>Eukaryota</taxon>
        <taxon>Metazoa</taxon>
        <taxon>Ecdysozoa</taxon>
        <taxon>Arthropoda</taxon>
        <taxon>Chelicerata</taxon>
        <taxon>Arachnida</taxon>
        <taxon>Araneae</taxon>
        <taxon>Araneomorphae</taxon>
        <taxon>Entelegynae</taxon>
        <taxon>Araneoidea</taxon>
        <taxon>Araneidae</taxon>
        <taxon>Caerostris</taxon>
    </lineage>
</organism>
<dbReference type="Proteomes" id="UP001054837">
    <property type="component" value="Unassembled WGS sequence"/>
</dbReference>
<feature type="compositionally biased region" description="Polar residues" evidence="1">
    <location>
        <begin position="28"/>
        <end position="40"/>
    </location>
</feature>
<reference evidence="2 3" key="1">
    <citation type="submission" date="2021-06" db="EMBL/GenBank/DDBJ databases">
        <title>Caerostris darwini draft genome.</title>
        <authorList>
            <person name="Kono N."/>
            <person name="Arakawa K."/>
        </authorList>
    </citation>
    <scope>NUCLEOTIDE SEQUENCE [LARGE SCALE GENOMIC DNA]</scope>
</reference>
<feature type="region of interest" description="Disordered" evidence="1">
    <location>
        <begin position="26"/>
        <end position="63"/>
    </location>
</feature>
<gene>
    <name evidence="2" type="ORF">CDAR_89951</name>
</gene>
<dbReference type="EMBL" id="BPLQ01006097">
    <property type="protein sequence ID" value="GIY20083.1"/>
    <property type="molecule type" value="Genomic_DNA"/>
</dbReference>
<accession>A0AAV4RDQ1</accession>